<dbReference type="InParanoid" id="A0A0C2XAM6"/>
<accession>A0A0C2XAM6</accession>
<keyword evidence="2" id="KW-1185">Reference proteome</keyword>
<evidence type="ECO:0000313" key="1">
    <source>
        <dbReference type="EMBL" id="KIL66371.1"/>
    </source>
</evidence>
<sequence length="114" mass="13075">MHLLTTPFIILRSRSMIGKRKTTSRPKGSSISANPFNLRMRNQSFRILLQRLKVVVKNIQEETRAQVPEDIMERVDEAKGRRCTSLEPGAGPKFLARFLVVGYMNDISEQTQRS</sequence>
<dbReference type="AlphaFoldDB" id="A0A0C2XAM6"/>
<reference evidence="1 2" key="1">
    <citation type="submission" date="2014-04" db="EMBL/GenBank/DDBJ databases">
        <title>Evolutionary Origins and Diversification of the Mycorrhizal Mutualists.</title>
        <authorList>
            <consortium name="DOE Joint Genome Institute"/>
            <consortium name="Mycorrhizal Genomics Consortium"/>
            <person name="Kohler A."/>
            <person name="Kuo A."/>
            <person name="Nagy L.G."/>
            <person name="Floudas D."/>
            <person name="Copeland A."/>
            <person name="Barry K.W."/>
            <person name="Cichocki N."/>
            <person name="Veneault-Fourrey C."/>
            <person name="LaButti K."/>
            <person name="Lindquist E.A."/>
            <person name="Lipzen A."/>
            <person name="Lundell T."/>
            <person name="Morin E."/>
            <person name="Murat C."/>
            <person name="Riley R."/>
            <person name="Ohm R."/>
            <person name="Sun H."/>
            <person name="Tunlid A."/>
            <person name="Henrissat B."/>
            <person name="Grigoriev I.V."/>
            <person name="Hibbett D.S."/>
            <person name="Martin F."/>
        </authorList>
    </citation>
    <scope>NUCLEOTIDE SEQUENCE [LARGE SCALE GENOMIC DNA]</scope>
    <source>
        <strain evidence="1 2">Koide BX008</strain>
    </source>
</reference>
<gene>
    <name evidence="1" type="ORF">M378DRAFT_160801</name>
</gene>
<dbReference type="Proteomes" id="UP000054549">
    <property type="component" value="Unassembled WGS sequence"/>
</dbReference>
<organism evidence="1 2">
    <name type="scientific">Amanita muscaria (strain Koide BX008)</name>
    <dbReference type="NCBI Taxonomy" id="946122"/>
    <lineage>
        <taxon>Eukaryota</taxon>
        <taxon>Fungi</taxon>
        <taxon>Dikarya</taxon>
        <taxon>Basidiomycota</taxon>
        <taxon>Agaricomycotina</taxon>
        <taxon>Agaricomycetes</taxon>
        <taxon>Agaricomycetidae</taxon>
        <taxon>Agaricales</taxon>
        <taxon>Pluteineae</taxon>
        <taxon>Amanitaceae</taxon>
        <taxon>Amanita</taxon>
    </lineage>
</organism>
<protein>
    <submittedName>
        <fullName evidence="1">Uncharacterized protein</fullName>
    </submittedName>
</protein>
<dbReference type="HOGENOM" id="CLU_2120477_0_0_1"/>
<proteinExistence type="predicted"/>
<dbReference type="EMBL" id="KN818236">
    <property type="protein sequence ID" value="KIL66371.1"/>
    <property type="molecule type" value="Genomic_DNA"/>
</dbReference>
<name>A0A0C2XAM6_AMAMK</name>
<evidence type="ECO:0000313" key="2">
    <source>
        <dbReference type="Proteomes" id="UP000054549"/>
    </source>
</evidence>